<dbReference type="InterPro" id="IPR016527">
    <property type="entry name" value="ORC4"/>
</dbReference>
<dbReference type="STRING" id="418784.A0A2P7YD06"/>
<name>A0A2P7YD06_9ASCO</name>
<dbReference type="Proteomes" id="UP000241107">
    <property type="component" value="Unassembled WGS sequence"/>
</dbReference>
<evidence type="ECO:0000256" key="6">
    <source>
        <dbReference type="ARBA" id="ARBA00023242"/>
    </source>
</evidence>
<dbReference type="InterPro" id="IPR032705">
    <property type="entry name" value="ORC4_C"/>
</dbReference>
<evidence type="ECO:0000256" key="4">
    <source>
        <dbReference type="ARBA" id="ARBA00022705"/>
    </source>
</evidence>
<evidence type="ECO:0000313" key="9">
    <source>
        <dbReference type="EMBL" id="PSK33817.1"/>
    </source>
</evidence>
<evidence type="ECO:0000256" key="3">
    <source>
        <dbReference type="ARBA" id="ARBA00019083"/>
    </source>
</evidence>
<evidence type="ECO:0000256" key="1">
    <source>
        <dbReference type="ARBA" id="ARBA00004123"/>
    </source>
</evidence>
<comment type="similarity">
    <text evidence="2">Belongs to the ORC4 family.</text>
</comment>
<keyword evidence="10" id="KW-1185">Reference proteome</keyword>
<dbReference type="RefSeq" id="XP_024711393.1">
    <property type="nucleotide sequence ID" value="XM_024860472.1"/>
</dbReference>
<sequence length="669" mass="75704">MSFLDFDGEFASLKRSLLEEMKQDKFVQRLKNERKPRSELVHQESVSDDEIFFDANDKAASNEHYTTKPRKKLQLRGIEELKKLKETEKKPRKRICLSGIEELRQSVKPQKRVRLIPLPKGYSIKKEEEASDADRPEETVEKDVSHNLENSRSQPDNALDQGNDHGDLGGDNENADDAIGQDGDGSFAGKREPNDSVLDETDGLDDTRLLKRTVMAQLTGREFPALEESLLAQTYKDVHKVLQHTVGDRESTSALLIGPRGTGKTLVVNRALSSLREHYGKLFIIIKLNALLHTDDNLAFREIARQLDLNTSGTDDRTRTFEQRAISDTVTNVLLALDSNASPNKSDEDFKSSTPVVFIIDEIEMFTASNKQTLLYNLFELSQSSKIPIGVIGVGTKFTTRELLEKRVRSRFSQRIITTHLPTSVEDFWASAKLSLKVHSSAMSQFKDVTYPTQWNQNIDEAFDRPSKLARVVYKIFFSTKSYKDLNNSFMVPVSLLSPSQPFFNESKLEAYILMQSPGTVQSIIRSLSGAELLLTIAASRWIVKSEVPQVNFNLAYKEYTDMMKQFNAEATTLSSNTSHIDNTVLAGIKVNQRILSSKIMRDCWDNLYKYGLLFDAITSNNEVNANNNLNMYKQVVLDVSKTLQVDITLEELGQLIPDGDFYKKLTKL</sequence>
<feature type="domain" description="AAA+ ATPase" evidence="8">
    <location>
        <begin position="250"/>
        <end position="422"/>
    </location>
</feature>
<dbReference type="InterPro" id="IPR003593">
    <property type="entry name" value="AAA+_ATPase"/>
</dbReference>
<evidence type="ECO:0000313" key="10">
    <source>
        <dbReference type="Proteomes" id="UP000241107"/>
    </source>
</evidence>
<comment type="caution">
    <text evidence="9">The sequence shown here is derived from an EMBL/GenBank/DDBJ whole genome shotgun (WGS) entry which is preliminary data.</text>
</comment>
<feature type="compositionally biased region" description="Basic and acidic residues" evidence="7">
    <location>
        <begin position="126"/>
        <end position="146"/>
    </location>
</feature>
<reference evidence="9" key="1">
    <citation type="submission" date="2018-03" db="EMBL/GenBank/DDBJ databases">
        <title>Candida pseudohaemulonii genome assembly and annotation.</title>
        <authorList>
            <person name="Munoz J.F."/>
            <person name="Gade L.G."/>
            <person name="Chow N.A."/>
            <person name="Litvintseva A.P."/>
            <person name="Loparev V.N."/>
            <person name="Cuomo C.A."/>
        </authorList>
    </citation>
    <scope>NUCLEOTIDE SEQUENCE [LARGE SCALE GENOMIC DNA]</scope>
    <source>
        <strain evidence="9">B12108</strain>
    </source>
</reference>
<comment type="subcellular location">
    <subcellularLocation>
        <location evidence="1">Nucleus</location>
    </subcellularLocation>
</comment>
<evidence type="ECO:0000259" key="8">
    <source>
        <dbReference type="SMART" id="SM00382"/>
    </source>
</evidence>
<dbReference type="FunFam" id="3.40.50.300:FF:001499">
    <property type="entry name" value="Origin recognition complex subunit 4, putative"/>
    <property type="match status" value="1"/>
</dbReference>
<keyword evidence="6" id="KW-0539">Nucleus</keyword>
<accession>A0A2P7YD06</accession>
<dbReference type="SUPFAM" id="SSF52540">
    <property type="entry name" value="P-loop containing nucleoside triphosphate hydrolases"/>
    <property type="match status" value="1"/>
</dbReference>
<dbReference type="InterPro" id="IPR049945">
    <property type="entry name" value="AAA_22"/>
</dbReference>
<feature type="compositionally biased region" description="Polar residues" evidence="7">
    <location>
        <begin position="147"/>
        <end position="156"/>
    </location>
</feature>
<dbReference type="GO" id="GO:0006270">
    <property type="term" value="P:DNA replication initiation"/>
    <property type="evidence" value="ECO:0007669"/>
    <property type="project" value="TreeGrafter"/>
</dbReference>
<dbReference type="VEuPathDB" id="FungiDB:C7M61_005162"/>
<dbReference type="PANTHER" id="PTHR12087">
    <property type="entry name" value="ORIGIN RECOGNITION COMPLEX SUBUNIT 4"/>
    <property type="match status" value="1"/>
</dbReference>
<dbReference type="GO" id="GO:0016887">
    <property type="term" value="F:ATP hydrolysis activity"/>
    <property type="evidence" value="ECO:0007669"/>
    <property type="project" value="InterPro"/>
</dbReference>
<dbReference type="OrthoDB" id="343623at2759"/>
<keyword evidence="4" id="KW-0235">DNA replication</keyword>
<dbReference type="Gene3D" id="3.40.50.300">
    <property type="entry name" value="P-loop containing nucleotide triphosphate hydrolases"/>
    <property type="match status" value="1"/>
</dbReference>
<dbReference type="GO" id="GO:0005664">
    <property type="term" value="C:nuclear origin of replication recognition complex"/>
    <property type="evidence" value="ECO:0007669"/>
    <property type="project" value="TreeGrafter"/>
</dbReference>
<dbReference type="PANTHER" id="PTHR12087:SF0">
    <property type="entry name" value="ORIGIN RECOGNITION COMPLEX SUBUNIT 4"/>
    <property type="match status" value="1"/>
</dbReference>
<protein>
    <recommendedName>
        <fullName evidence="3">Origin recognition complex subunit 4</fullName>
    </recommendedName>
</protein>
<dbReference type="AlphaFoldDB" id="A0A2P7YD06"/>
<gene>
    <name evidence="9" type="ORF">C7M61_005162</name>
</gene>
<dbReference type="SMART" id="SM00382">
    <property type="entry name" value="AAA"/>
    <property type="match status" value="1"/>
</dbReference>
<dbReference type="EMBL" id="PYFQ01000022">
    <property type="protein sequence ID" value="PSK33817.1"/>
    <property type="molecule type" value="Genomic_DNA"/>
</dbReference>
<keyword evidence="5" id="KW-0238">DNA-binding</keyword>
<dbReference type="GeneID" id="36568549"/>
<proteinExistence type="inferred from homology"/>
<evidence type="ECO:0000256" key="7">
    <source>
        <dbReference type="SAM" id="MobiDB-lite"/>
    </source>
</evidence>
<dbReference type="GO" id="GO:0003688">
    <property type="term" value="F:DNA replication origin binding"/>
    <property type="evidence" value="ECO:0007669"/>
    <property type="project" value="TreeGrafter"/>
</dbReference>
<dbReference type="Pfam" id="PF14629">
    <property type="entry name" value="ORC4_C"/>
    <property type="match status" value="1"/>
</dbReference>
<dbReference type="InterPro" id="IPR027417">
    <property type="entry name" value="P-loop_NTPase"/>
</dbReference>
<organism evidence="9 10">
    <name type="scientific">Candidozyma pseudohaemuli</name>
    <dbReference type="NCBI Taxonomy" id="418784"/>
    <lineage>
        <taxon>Eukaryota</taxon>
        <taxon>Fungi</taxon>
        <taxon>Dikarya</taxon>
        <taxon>Ascomycota</taxon>
        <taxon>Saccharomycotina</taxon>
        <taxon>Pichiomycetes</taxon>
        <taxon>Metschnikowiaceae</taxon>
        <taxon>Candidozyma</taxon>
    </lineage>
</organism>
<feature type="region of interest" description="Disordered" evidence="7">
    <location>
        <begin position="126"/>
        <end position="203"/>
    </location>
</feature>
<evidence type="ECO:0000256" key="2">
    <source>
        <dbReference type="ARBA" id="ARBA00005334"/>
    </source>
</evidence>
<dbReference type="Pfam" id="PF13401">
    <property type="entry name" value="AAA_22"/>
    <property type="match status" value="1"/>
</dbReference>
<evidence type="ECO:0000256" key="5">
    <source>
        <dbReference type="ARBA" id="ARBA00023125"/>
    </source>
</evidence>